<feature type="domain" description="Response regulatory" evidence="3">
    <location>
        <begin position="146"/>
        <end position="261"/>
    </location>
</feature>
<dbReference type="InterPro" id="IPR052016">
    <property type="entry name" value="Bact_Sigma-Reg"/>
</dbReference>
<evidence type="ECO:0000256" key="2">
    <source>
        <dbReference type="PROSITE-ProRule" id="PRU00169"/>
    </source>
</evidence>
<dbReference type="SMART" id="SM00331">
    <property type="entry name" value="PP2C_SIG"/>
    <property type="match status" value="1"/>
</dbReference>
<accession>A0A2T3N0G2</accession>
<sequence>MTQRLLYDTKKEAKLESVREIRVILLRLLSLKRVDEALANRISLAFTEAATNIIKHGNPKAATLQVTLSQDGAHFYLALMDDGEPWDITRQSYQGLDSVLKEHESGRGLELINAFADTVDYQSHHAGNFHCLSLSWSLPEKCHQPRILIVEDELVAQNLYHSYLSERYQIDIVADGMQALTQFKKHDYDLLLSDINMPRMDGMSLREQLLEQKNGQLTPFIFLTAADNSQLIERANFLGVDDYLQKPVNKNQLLQSVDRAIYRSVQLKKAMGEMINERICGSLLPQTPLDIPYWQCQLQQSHSERGGGDIFHFYPFKDEAGTEASLIMLADIEGHDETAKFFSHAFAGYLRGIIQGYLDGASAALTVGAVSIEHLMQQISNGIYMDRLLSQSTITLLLLSVHSGGRVRIVSAGHPSPFILGAGSMCQLDVGGLLPGLIENARYQMTQVEIKQSERLVLYTDGLLESKTPTQRFVESDILQQLNKSIAHPPDRAVRQLIEHFEQLVDPHAQDDATLILLQAKESVSLQKMDNQLKG</sequence>
<dbReference type="PROSITE" id="PS50110">
    <property type="entry name" value="RESPONSE_REGULATORY"/>
    <property type="match status" value="1"/>
</dbReference>
<gene>
    <name evidence="4" type="ORF">C9I89_08415</name>
</gene>
<dbReference type="SMART" id="SM00448">
    <property type="entry name" value="REC"/>
    <property type="match status" value="1"/>
</dbReference>
<dbReference type="GO" id="GO:0016791">
    <property type="term" value="F:phosphatase activity"/>
    <property type="evidence" value="ECO:0007669"/>
    <property type="project" value="TreeGrafter"/>
</dbReference>
<keyword evidence="1" id="KW-0378">Hydrolase</keyword>
<keyword evidence="5" id="KW-1185">Reference proteome</keyword>
<protein>
    <recommendedName>
        <fullName evidence="3">Response regulatory domain-containing protein</fullName>
    </recommendedName>
</protein>
<dbReference type="CDD" id="cd00156">
    <property type="entry name" value="REC"/>
    <property type="match status" value="1"/>
</dbReference>
<dbReference type="Proteomes" id="UP000240904">
    <property type="component" value="Unassembled WGS sequence"/>
</dbReference>
<feature type="modified residue" description="4-aspartylphosphate" evidence="2">
    <location>
        <position position="194"/>
    </location>
</feature>
<proteinExistence type="predicted"/>
<dbReference type="Gene3D" id="3.40.50.2300">
    <property type="match status" value="1"/>
</dbReference>
<dbReference type="InterPro" id="IPR001932">
    <property type="entry name" value="PPM-type_phosphatase-like_dom"/>
</dbReference>
<dbReference type="InterPro" id="IPR036890">
    <property type="entry name" value="HATPase_C_sf"/>
</dbReference>
<dbReference type="CDD" id="cd16936">
    <property type="entry name" value="HATPase_RsbW-like"/>
    <property type="match status" value="1"/>
</dbReference>
<dbReference type="OrthoDB" id="9811749at2"/>
<dbReference type="InterPro" id="IPR011006">
    <property type="entry name" value="CheY-like_superfamily"/>
</dbReference>
<evidence type="ECO:0000259" key="3">
    <source>
        <dbReference type="PROSITE" id="PS50110"/>
    </source>
</evidence>
<dbReference type="EMBL" id="PYMC01000004">
    <property type="protein sequence ID" value="PSW05744.1"/>
    <property type="molecule type" value="Genomic_DNA"/>
</dbReference>
<name>A0A2T3N0G2_9GAMM</name>
<dbReference type="InterPro" id="IPR036457">
    <property type="entry name" value="PPM-type-like_dom_sf"/>
</dbReference>
<dbReference type="PANTHER" id="PTHR43156">
    <property type="entry name" value="STAGE II SPORULATION PROTEIN E-RELATED"/>
    <property type="match status" value="1"/>
</dbReference>
<dbReference type="SUPFAM" id="SSF52172">
    <property type="entry name" value="CheY-like"/>
    <property type="match status" value="1"/>
</dbReference>
<evidence type="ECO:0000256" key="1">
    <source>
        <dbReference type="ARBA" id="ARBA00022801"/>
    </source>
</evidence>
<dbReference type="Gene3D" id="3.30.565.10">
    <property type="entry name" value="Histidine kinase-like ATPase, C-terminal domain"/>
    <property type="match status" value="1"/>
</dbReference>
<dbReference type="RefSeq" id="WP_107282896.1">
    <property type="nucleotide sequence ID" value="NZ_PYMC01000004.1"/>
</dbReference>
<dbReference type="Pfam" id="PF00072">
    <property type="entry name" value="Response_reg"/>
    <property type="match status" value="1"/>
</dbReference>
<dbReference type="SUPFAM" id="SSF81606">
    <property type="entry name" value="PP2C-like"/>
    <property type="match status" value="1"/>
</dbReference>
<dbReference type="InterPro" id="IPR003594">
    <property type="entry name" value="HATPase_dom"/>
</dbReference>
<comment type="caution">
    <text evidence="4">The sequence shown here is derived from an EMBL/GenBank/DDBJ whole genome shotgun (WGS) entry which is preliminary data.</text>
</comment>
<evidence type="ECO:0000313" key="4">
    <source>
        <dbReference type="EMBL" id="PSW05744.1"/>
    </source>
</evidence>
<dbReference type="PANTHER" id="PTHR43156:SF2">
    <property type="entry name" value="STAGE II SPORULATION PROTEIN E"/>
    <property type="match status" value="1"/>
</dbReference>
<keyword evidence="2" id="KW-0597">Phosphoprotein</keyword>
<reference evidence="4 5" key="1">
    <citation type="submission" date="2018-03" db="EMBL/GenBank/DDBJ databases">
        <title>Whole genome sequencing of Histamine producing bacteria.</title>
        <authorList>
            <person name="Butler K."/>
        </authorList>
    </citation>
    <scope>NUCLEOTIDE SEQUENCE [LARGE SCALE GENOMIC DNA]</scope>
    <source>
        <strain evidence="4 5">DSM 16190</strain>
    </source>
</reference>
<dbReference type="InterPro" id="IPR001789">
    <property type="entry name" value="Sig_transdc_resp-reg_receiver"/>
</dbReference>
<evidence type="ECO:0000313" key="5">
    <source>
        <dbReference type="Proteomes" id="UP000240904"/>
    </source>
</evidence>
<dbReference type="SUPFAM" id="SSF55874">
    <property type="entry name" value="ATPase domain of HSP90 chaperone/DNA topoisomerase II/histidine kinase"/>
    <property type="match status" value="1"/>
</dbReference>
<dbReference type="Gene3D" id="3.60.40.10">
    <property type="entry name" value="PPM-type phosphatase domain"/>
    <property type="match status" value="1"/>
</dbReference>
<dbReference type="GO" id="GO:0000160">
    <property type="term" value="P:phosphorelay signal transduction system"/>
    <property type="evidence" value="ECO:0007669"/>
    <property type="project" value="InterPro"/>
</dbReference>
<dbReference type="Pfam" id="PF07228">
    <property type="entry name" value="SpoIIE"/>
    <property type="match status" value="1"/>
</dbReference>
<dbReference type="AlphaFoldDB" id="A0A2T3N0G2"/>
<dbReference type="Pfam" id="PF13581">
    <property type="entry name" value="HATPase_c_2"/>
    <property type="match status" value="1"/>
</dbReference>
<organism evidence="4 5">
    <name type="scientific">Photobacterium lipolyticum</name>
    <dbReference type="NCBI Taxonomy" id="266810"/>
    <lineage>
        <taxon>Bacteria</taxon>
        <taxon>Pseudomonadati</taxon>
        <taxon>Pseudomonadota</taxon>
        <taxon>Gammaproteobacteria</taxon>
        <taxon>Vibrionales</taxon>
        <taxon>Vibrionaceae</taxon>
        <taxon>Photobacterium</taxon>
    </lineage>
</organism>